<evidence type="ECO:0000256" key="2">
    <source>
        <dbReference type="ARBA" id="ARBA00022676"/>
    </source>
</evidence>
<evidence type="ECO:0000256" key="4">
    <source>
        <dbReference type="ARBA" id="ARBA00022723"/>
    </source>
</evidence>
<proteinExistence type="inferred from homology"/>
<dbReference type="RefSeq" id="XP_009037629.1">
    <property type="nucleotide sequence ID" value="XM_009039381.1"/>
</dbReference>
<dbReference type="KEGG" id="aaf:AURANDRAFT_64754"/>
<feature type="compositionally biased region" description="Acidic residues" evidence="8">
    <location>
        <begin position="1306"/>
        <end position="1327"/>
    </location>
</feature>
<keyword evidence="5 7" id="KW-0863">Zinc-finger</keyword>
<name>F0YBB9_AURAN</name>
<dbReference type="InParanoid" id="F0YBB9"/>
<keyword evidence="3" id="KW-0808">Transferase</keyword>
<reference evidence="10 11" key="1">
    <citation type="journal article" date="2011" name="Proc. Natl. Acad. Sci. U.S.A.">
        <title>Niche of harmful alga Aureococcus anophagefferens revealed through ecogenomics.</title>
        <authorList>
            <person name="Gobler C.J."/>
            <person name="Berry D.L."/>
            <person name="Dyhrman S.T."/>
            <person name="Wilhelm S.W."/>
            <person name="Salamov A."/>
            <person name="Lobanov A.V."/>
            <person name="Zhang Y."/>
            <person name="Collier J.L."/>
            <person name="Wurch L.L."/>
            <person name="Kustka A.B."/>
            <person name="Dill B.D."/>
            <person name="Shah M."/>
            <person name="VerBerkmoes N.C."/>
            <person name="Kuo A."/>
            <person name="Terry A."/>
            <person name="Pangilinan J."/>
            <person name="Lindquist E.A."/>
            <person name="Lucas S."/>
            <person name="Paulsen I.T."/>
            <person name="Hattenrath-Lehmann T.K."/>
            <person name="Talmage S.C."/>
            <person name="Walker E.A."/>
            <person name="Koch F."/>
            <person name="Burson A.M."/>
            <person name="Marcoval M.A."/>
            <person name="Tang Y.Z."/>
            <person name="Lecleir G.R."/>
            <person name="Coyne K.J."/>
            <person name="Berg G.M."/>
            <person name="Bertrand E.M."/>
            <person name="Saito M.A."/>
            <person name="Gladyshev V.N."/>
            <person name="Grigoriev I.V."/>
        </authorList>
    </citation>
    <scope>NUCLEOTIDE SEQUENCE [LARGE SCALE GENOMIC DNA]</scope>
    <source>
        <strain evidence="11">CCMP 1984</strain>
    </source>
</reference>
<dbReference type="GO" id="GO:0005794">
    <property type="term" value="C:Golgi apparatus"/>
    <property type="evidence" value="ECO:0007669"/>
    <property type="project" value="TreeGrafter"/>
</dbReference>
<comment type="similarity">
    <text evidence="1">Belongs to the glycosyltransferase 8 family.</text>
</comment>
<gene>
    <name evidence="10" type="ORF">AURANDRAFT_64754</name>
</gene>
<dbReference type="Gene3D" id="3.90.550.10">
    <property type="entry name" value="Spore Coat Polysaccharide Biosynthesis Protein SpsA, Chain A"/>
    <property type="match status" value="1"/>
</dbReference>
<evidence type="ECO:0000256" key="8">
    <source>
        <dbReference type="SAM" id="MobiDB-lite"/>
    </source>
</evidence>
<dbReference type="OrthoDB" id="411524at2759"/>
<evidence type="ECO:0000256" key="7">
    <source>
        <dbReference type="PROSITE-ProRule" id="PRU00134"/>
    </source>
</evidence>
<dbReference type="InterPro" id="IPR002893">
    <property type="entry name" value="Znf_MYND"/>
</dbReference>
<dbReference type="PANTHER" id="PTHR13778">
    <property type="entry name" value="GLYCOSYLTRANSFERASE 8 DOMAIN-CONTAINING PROTEIN"/>
    <property type="match status" value="1"/>
</dbReference>
<keyword evidence="4" id="KW-0479">Metal-binding</keyword>
<evidence type="ECO:0000259" key="9">
    <source>
        <dbReference type="PROSITE" id="PS50865"/>
    </source>
</evidence>
<dbReference type="GeneID" id="20224985"/>
<keyword evidence="2" id="KW-0328">Glycosyltransferase</keyword>
<evidence type="ECO:0000256" key="3">
    <source>
        <dbReference type="ARBA" id="ARBA00022679"/>
    </source>
</evidence>
<feature type="domain" description="MYND-type" evidence="9">
    <location>
        <begin position="509"/>
        <end position="547"/>
    </location>
</feature>
<evidence type="ECO:0000313" key="11">
    <source>
        <dbReference type="Proteomes" id="UP000002729"/>
    </source>
</evidence>
<dbReference type="PROSITE" id="PS50865">
    <property type="entry name" value="ZF_MYND_2"/>
    <property type="match status" value="2"/>
</dbReference>
<evidence type="ECO:0000256" key="1">
    <source>
        <dbReference type="ARBA" id="ARBA00006351"/>
    </source>
</evidence>
<organism evidence="11">
    <name type="scientific">Aureococcus anophagefferens</name>
    <name type="common">Harmful bloom alga</name>
    <dbReference type="NCBI Taxonomy" id="44056"/>
    <lineage>
        <taxon>Eukaryota</taxon>
        <taxon>Sar</taxon>
        <taxon>Stramenopiles</taxon>
        <taxon>Ochrophyta</taxon>
        <taxon>Pelagophyceae</taxon>
        <taxon>Pelagomonadales</taxon>
        <taxon>Pelagomonadaceae</taxon>
        <taxon>Aureococcus</taxon>
    </lineage>
</organism>
<evidence type="ECO:0000313" key="10">
    <source>
        <dbReference type="EMBL" id="EGB07631.1"/>
    </source>
</evidence>
<feature type="compositionally biased region" description="Basic and acidic residues" evidence="8">
    <location>
        <begin position="1260"/>
        <end position="1287"/>
    </location>
</feature>
<keyword evidence="11" id="KW-1185">Reference proteome</keyword>
<dbReference type="InterPro" id="IPR029044">
    <property type="entry name" value="Nucleotide-diphossugar_trans"/>
</dbReference>
<dbReference type="Proteomes" id="UP000002729">
    <property type="component" value="Unassembled WGS sequence"/>
</dbReference>
<feature type="region of interest" description="Disordered" evidence="8">
    <location>
        <begin position="1219"/>
        <end position="1327"/>
    </location>
</feature>
<dbReference type="PROSITE" id="PS01360">
    <property type="entry name" value="ZF_MYND_1"/>
    <property type="match status" value="1"/>
</dbReference>
<dbReference type="GO" id="GO:0016757">
    <property type="term" value="F:glycosyltransferase activity"/>
    <property type="evidence" value="ECO:0007669"/>
    <property type="project" value="UniProtKB-KW"/>
</dbReference>
<protein>
    <recommendedName>
        <fullName evidence="9">MYND-type domain-containing protein</fullName>
    </recommendedName>
</protein>
<dbReference type="PANTHER" id="PTHR13778:SF47">
    <property type="entry name" value="LIPOPOLYSACCHARIDE 1,3-GALACTOSYLTRANSFERASE"/>
    <property type="match status" value="1"/>
</dbReference>
<dbReference type="Pfam" id="PF01501">
    <property type="entry name" value="Glyco_transf_8"/>
    <property type="match status" value="1"/>
</dbReference>
<evidence type="ECO:0000256" key="6">
    <source>
        <dbReference type="ARBA" id="ARBA00022833"/>
    </source>
</evidence>
<accession>F0YBB9</accession>
<keyword evidence="6" id="KW-0862">Zinc</keyword>
<dbReference type="EMBL" id="GL833130">
    <property type="protein sequence ID" value="EGB07631.1"/>
    <property type="molecule type" value="Genomic_DNA"/>
</dbReference>
<dbReference type="Gene3D" id="6.10.140.2220">
    <property type="match status" value="2"/>
</dbReference>
<dbReference type="Pfam" id="PF01753">
    <property type="entry name" value="zf-MYND"/>
    <property type="match status" value="1"/>
</dbReference>
<feature type="compositionally biased region" description="Pro residues" evidence="8">
    <location>
        <begin position="1238"/>
        <end position="1251"/>
    </location>
</feature>
<dbReference type="InterPro" id="IPR002495">
    <property type="entry name" value="Glyco_trans_8"/>
</dbReference>
<feature type="domain" description="MYND-type" evidence="9">
    <location>
        <begin position="287"/>
        <end position="326"/>
    </location>
</feature>
<dbReference type="SUPFAM" id="SSF144232">
    <property type="entry name" value="HIT/MYND zinc finger-like"/>
    <property type="match status" value="2"/>
</dbReference>
<evidence type="ECO:0000256" key="5">
    <source>
        <dbReference type="ARBA" id="ARBA00022771"/>
    </source>
</evidence>
<dbReference type="InterPro" id="IPR050748">
    <property type="entry name" value="Glycosyltrans_8_dom-fam"/>
</dbReference>
<dbReference type="GO" id="GO:0008270">
    <property type="term" value="F:zinc ion binding"/>
    <property type="evidence" value="ECO:0007669"/>
    <property type="project" value="UniProtKB-KW"/>
</dbReference>
<sequence>MRTAYEKLESDPGAETVRSLLYRADAAVACFKGDRPGPRKTLHSLLASFRTIVLMFYGDALLRGSDERLEKLEATHAISKRGDDTFARAMGAFFLANELHIFRRDYGRCVPLYREASACLAVYNAGGATRVLALTKVMVDIQLQTSLTQSDQWAPAAKVISGCVAAVESLLGLDGEYAAIPADAPESLVLFLANALTNLERNREPEVDRPRAWRKLLAIARHLGEASEAEQIEVKLRHEANCAREVDAMKAKLRANAAAVNQNDDSPFGESFLLAAPVEADDEDVACAACKEEVRDRTWTCAKCELVVYCDATCRKTHAKEHRLKCKGPAQWLDMDNRVLSAEARDARRCVVCDDAGDVVVTVESVGRRRGADVFFWDADDPPRERDREFFPCRWRLCASPACLGTEYAASGRLATKARTLHGLALRHRFSTRKFRDGTGAVAQIRASDHFHDAMIRRDRNAADNGYTLVARSKDDLGLQGGLNSVPSDPAARARLGIELPARLEKKVCHFCGTILMQSKTLRCCGDVRYCGAYCQTLSWPEHRIDAVVTFSSTSNGANVAASSRVKKSSAPGVAATKALPVGAKATAATDVTARASAAPARRLRFAPGSAWRELGLTRTIEELVSAYVKSHARLWRGGVSQPPFLLALGGRYAKLPLEWNVRGLGRVDMSYVEYEANARGSAAQGDALARHVYRVGVFKKKFHPFVAPLAAAAKVLHFTGELKPWRIGADAARDWRSRGVAMTPSGHVSGDCRLDPNAARMKRELFVCPHARGCGDAYFANYTSTTEIFSSGCFARFSLCSSHTAPGGAEACAAVWLSYVAPEARTARRLAIVTALLVGSASGASLTSLSARDADKMKSVLYGGACWVVACTDADDKGTGQSLLERAMDDADAAKACSGATLKCDAKLPSGKSTRARLGIAKPPEGYPLLFVAANGEARAVAVEEYAVVDGQTATPDHRRLAKHVADAGAPPRPTTLAAAADFKAKCAEKRHCLAVFVNGSRSDAAALRGFKQAAAKLARTRRTLRVVVADAKTLGSFSLAKALPGGAATALYLRRLNANEKAALAAAAAKLPAAKRDDAAFDASACGAGDVLAKSADDADRNFEAKRLAPRDWAGAGDAAETLVFRSSGVYLSYGAAALALAEHALFGAAPTARSLRALAAKRPLAASSKPPLLGAKAFRGGDFGAEAVGAWVDGMTAAAADDLAFLRLGLTGLPKAPKFSKAGAPSPRPTRRPSPRPTPRPARTPTKPPTKAAKAQAARDKAEARAEREREARAKMEADAEEHIPQTVDISDDGDASWHVDDGDGDDEDDDDEDDDEDEDYEMI</sequence>